<dbReference type="InterPro" id="IPR004014">
    <property type="entry name" value="ATPase_P-typ_cation-transptr_N"/>
</dbReference>
<evidence type="ECO:0000256" key="9">
    <source>
        <dbReference type="ARBA" id="ARBA00023136"/>
    </source>
</evidence>
<evidence type="ECO:0000313" key="16">
    <source>
        <dbReference type="Proteomes" id="UP001527925"/>
    </source>
</evidence>
<dbReference type="EMBL" id="JADGIZ020000007">
    <property type="protein sequence ID" value="KAL2918322.1"/>
    <property type="molecule type" value="Genomic_DNA"/>
</dbReference>
<evidence type="ECO:0000256" key="6">
    <source>
        <dbReference type="ARBA" id="ARBA00022842"/>
    </source>
</evidence>
<dbReference type="InterPro" id="IPR018303">
    <property type="entry name" value="ATPase_P-typ_P_site"/>
</dbReference>
<feature type="domain" description="P-type ATPase A" evidence="12">
    <location>
        <begin position="186"/>
        <end position="283"/>
    </location>
</feature>
<evidence type="ECO:0000256" key="1">
    <source>
        <dbReference type="ARBA" id="ARBA00004127"/>
    </source>
</evidence>
<dbReference type="SUPFAM" id="SSF81660">
    <property type="entry name" value="Metal cation-transporting ATPase, ATP-binding domain N"/>
    <property type="match status" value="1"/>
</dbReference>
<comment type="caution">
    <text evidence="15">The sequence shown here is derived from an EMBL/GenBank/DDBJ whole genome shotgun (WGS) entry which is preliminary data.</text>
</comment>
<dbReference type="Pfam" id="PF00122">
    <property type="entry name" value="E1-E2_ATPase"/>
    <property type="match status" value="1"/>
</dbReference>
<dbReference type="SUPFAM" id="SSF56784">
    <property type="entry name" value="HAD-like"/>
    <property type="match status" value="1"/>
</dbReference>
<evidence type="ECO:0000256" key="5">
    <source>
        <dbReference type="ARBA" id="ARBA00022840"/>
    </source>
</evidence>
<keyword evidence="3" id="KW-0479">Metal-binding</keyword>
<feature type="transmembrane region" description="Helical" evidence="11">
    <location>
        <begin position="946"/>
        <end position="966"/>
    </location>
</feature>
<evidence type="ECO:0000259" key="13">
    <source>
        <dbReference type="Pfam" id="PF00689"/>
    </source>
</evidence>
<gene>
    <name evidence="15" type="ORF">HK105_202249</name>
</gene>
<dbReference type="Pfam" id="PF00690">
    <property type="entry name" value="Cation_ATPase_N"/>
    <property type="match status" value="1"/>
</dbReference>
<dbReference type="PANTHER" id="PTHR24093:SF369">
    <property type="entry name" value="CALCIUM-TRANSPORTING ATPASE"/>
    <property type="match status" value="1"/>
</dbReference>
<dbReference type="InterPro" id="IPR008250">
    <property type="entry name" value="ATPase_P-typ_transduc_dom_A_sf"/>
</dbReference>
<dbReference type="InterPro" id="IPR001757">
    <property type="entry name" value="P_typ_ATPase"/>
</dbReference>
<dbReference type="InterPro" id="IPR023298">
    <property type="entry name" value="ATPase_P-typ_TM_dom_sf"/>
</dbReference>
<dbReference type="PRINTS" id="PR00120">
    <property type="entry name" value="HATPASE"/>
</dbReference>
<evidence type="ECO:0000256" key="2">
    <source>
        <dbReference type="ARBA" id="ARBA00022692"/>
    </source>
</evidence>
<feature type="domain" description="Cation-transporting P-type ATPase C-terminal" evidence="13">
    <location>
        <begin position="815"/>
        <end position="998"/>
    </location>
</feature>
<feature type="transmembrane region" description="Helical" evidence="11">
    <location>
        <begin position="858"/>
        <end position="883"/>
    </location>
</feature>
<dbReference type="InterPro" id="IPR023299">
    <property type="entry name" value="ATPase_P-typ_cyto_dom_N"/>
</dbReference>
<dbReference type="InterPro" id="IPR006068">
    <property type="entry name" value="ATPase_P-typ_cation-transptr_C"/>
</dbReference>
<feature type="compositionally biased region" description="Basic residues" evidence="10">
    <location>
        <begin position="1032"/>
        <end position="1044"/>
    </location>
</feature>
<proteinExistence type="predicted"/>
<dbReference type="InterPro" id="IPR044492">
    <property type="entry name" value="P_typ_ATPase_HD_dom"/>
</dbReference>
<dbReference type="Gene3D" id="1.20.1110.10">
    <property type="entry name" value="Calcium-transporting ATPase, transmembrane domain"/>
    <property type="match status" value="1"/>
</dbReference>
<dbReference type="Gene3D" id="2.70.150.10">
    <property type="entry name" value="Calcium-transporting ATPase, cytoplasmic transduction domain A"/>
    <property type="match status" value="1"/>
</dbReference>
<dbReference type="NCBIfam" id="TIGR01494">
    <property type="entry name" value="ATPase_P-type"/>
    <property type="match status" value="2"/>
</dbReference>
<evidence type="ECO:0000256" key="4">
    <source>
        <dbReference type="ARBA" id="ARBA00022741"/>
    </source>
</evidence>
<dbReference type="Gene3D" id="3.40.50.1000">
    <property type="entry name" value="HAD superfamily/HAD-like"/>
    <property type="match status" value="1"/>
</dbReference>
<keyword evidence="6" id="KW-0460">Magnesium</keyword>
<keyword evidence="4" id="KW-0547">Nucleotide-binding</keyword>
<dbReference type="InterPro" id="IPR036412">
    <property type="entry name" value="HAD-like_sf"/>
</dbReference>
<evidence type="ECO:0000259" key="14">
    <source>
        <dbReference type="Pfam" id="PF00690"/>
    </source>
</evidence>
<accession>A0ABR4NFK9</accession>
<evidence type="ECO:0000313" key="15">
    <source>
        <dbReference type="EMBL" id="KAL2918322.1"/>
    </source>
</evidence>
<feature type="transmembrane region" description="Helical" evidence="11">
    <location>
        <begin position="125"/>
        <end position="143"/>
    </location>
</feature>
<keyword evidence="9 11" id="KW-0472">Membrane</keyword>
<dbReference type="SUPFAM" id="SSF81653">
    <property type="entry name" value="Calcium ATPase, transduction domain A"/>
    <property type="match status" value="1"/>
</dbReference>
<feature type="transmembrane region" description="Helical" evidence="11">
    <location>
        <begin position="978"/>
        <end position="1000"/>
    </location>
</feature>
<evidence type="ECO:0000259" key="12">
    <source>
        <dbReference type="Pfam" id="PF00122"/>
    </source>
</evidence>
<evidence type="ECO:0000256" key="8">
    <source>
        <dbReference type="ARBA" id="ARBA00022989"/>
    </source>
</evidence>
<sequence length="1115" mass="121226">MTNDGRATGHSPYGLTPDELSRICDFDRRTDPALIKELNESHGGVAGIAKSLKTDIMSGIPLKSKYHELHKPSSKQKGSSDAAVADLSVFDEDARRAIFGENIIPPPKSETILEIVWGTIVEDPILKILIVGAVVVLSLGTAICPSNGWIEGMAIVVAVFIVLSVTAGNDWSKDRKFKKLLLLQTDKKCRVIRGGMRSEISSWDILVGDIVELVVGDELPADGLFISGNRLVVDESPLTGESMPCKKDSSSPFLFSGCQVSEGIGLMVVLSVGVRSSGGKIQEILNEAQNEETPLQAKLKVVAIYIGKIGVAAGIITFLGLAIRWAVSLVNNSPVALSSCSDSGASNSATTTIARVQAIVEDFVVAITIIVVAVPEGLPLAVTLALSLSMFKMMRDKCFVRHLDASETMGQATTVCTDKTGTLTYNRMSVVRVLIGDHIYKGEGSGDKDSIPFSPKTFNGPLKAIICEGISVNSTCFIKNEDQLDDGSVQPAFVGSATEGALLMLARKLGVNYRQVRERIRIVENGVWSFSAERKRMSTLVRIPDLNIHRIYTKGASEIILGLCTSILDTSTMSPVPIKQHDIALIQKTIKAWASEGLRTFALAFRDVEDVEAAKQEEDPEHDLVFLALMAIKDPIRREIPAAVSECQRAGLVIRMVTGDNILTATKIAKECNIFHGDGIALEGPAFRAMSEEERIDILPRLQVLARCSPNDKYELVSLLRAQGEVVAVTGDGTNDAPALKEADVGFSMGISGTQIALNASDIVLLDDNFASIVQAIRWGRNVLNTIRKFLQFQLGINLAAIIITFVGSIVFGQSPFSTVQLLWVNLIMDSFGALALASDDPDDDILDQPPQRRNHSIVSPLMAEYIAIQTVLQVAILVVVMFKVDDWVSADTSFHGTEDLSGSPSKRARTIVFTTFICLQITNLMCARQLNGELNLFAGFFRNRLFLMILFIIMAVQVLAITVGYTLFNATHLDPREWLVCIVLSLFNLPAVFIARVISKIYHASASRKNYGRVEDERDLETGGRNSVKAKSIHSTHNHHARIQKTAEDAEAAPHNYGGQHRGGDPEKQGELQRSSSIVEVIRKIKVDAPIPTKTRSQTSLNSSGSRGSRGSRK</sequence>
<feature type="transmembrane region" description="Helical" evidence="11">
    <location>
        <begin position="149"/>
        <end position="169"/>
    </location>
</feature>
<dbReference type="Pfam" id="PF13246">
    <property type="entry name" value="Cation_ATPase"/>
    <property type="match status" value="1"/>
</dbReference>
<dbReference type="InterPro" id="IPR023214">
    <property type="entry name" value="HAD_sf"/>
</dbReference>
<evidence type="ECO:0000256" key="10">
    <source>
        <dbReference type="SAM" id="MobiDB-lite"/>
    </source>
</evidence>
<dbReference type="PROSITE" id="PS00154">
    <property type="entry name" value="ATPASE_E1_E2"/>
    <property type="match status" value="1"/>
</dbReference>
<name>A0ABR4NFK9_9FUNG</name>
<feature type="transmembrane region" description="Helical" evidence="11">
    <location>
        <begin position="795"/>
        <end position="813"/>
    </location>
</feature>
<evidence type="ECO:0000256" key="3">
    <source>
        <dbReference type="ARBA" id="ARBA00022723"/>
    </source>
</evidence>
<keyword evidence="8 11" id="KW-1133">Transmembrane helix</keyword>
<dbReference type="PANTHER" id="PTHR24093">
    <property type="entry name" value="CATION TRANSPORTING ATPASE"/>
    <property type="match status" value="1"/>
</dbReference>
<organism evidence="15 16">
    <name type="scientific">Polyrhizophydium stewartii</name>
    <dbReference type="NCBI Taxonomy" id="2732419"/>
    <lineage>
        <taxon>Eukaryota</taxon>
        <taxon>Fungi</taxon>
        <taxon>Fungi incertae sedis</taxon>
        <taxon>Chytridiomycota</taxon>
        <taxon>Chytridiomycota incertae sedis</taxon>
        <taxon>Chytridiomycetes</taxon>
        <taxon>Rhizophydiales</taxon>
        <taxon>Rhizophydiales incertae sedis</taxon>
        <taxon>Polyrhizophydium</taxon>
    </lineage>
</organism>
<feature type="transmembrane region" description="Helical" evidence="11">
    <location>
        <begin position="302"/>
        <end position="327"/>
    </location>
</feature>
<reference evidence="15 16" key="1">
    <citation type="submission" date="2023-09" db="EMBL/GenBank/DDBJ databases">
        <title>Pangenome analysis of Batrachochytrium dendrobatidis and related Chytrids.</title>
        <authorList>
            <person name="Yacoub M.N."/>
            <person name="Stajich J.E."/>
            <person name="James T.Y."/>
        </authorList>
    </citation>
    <scope>NUCLEOTIDE SEQUENCE [LARGE SCALE GENOMIC DNA]</scope>
    <source>
        <strain evidence="15 16">JEL0888</strain>
    </source>
</reference>
<feature type="domain" description="Cation-transporting P-type ATPase N-terminal" evidence="14">
    <location>
        <begin position="93"/>
        <end position="135"/>
    </location>
</feature>
<feature type="compositionally biased region" description="Basic and acidic residues" evidence="10">
    <location>
        <begin position="1014"/>
        <end position="1023"/>
    </location>
</feature>
<dbReference type="SFLD" id="SFLDG00002">
    <property type="entry name" value="C1.7:_P-type_atpase_like"/>
    <property type="match status" value="1"/>
</dbReference>
<dbReference type="SUPFAM" id="SSF81665">
    <property type="entry name" value="Calcium ATPase, transmembrane domain M"/>
    <property type="match status" value="1"/>
</dbReference>
<evidence type="ECO:0000256" key="7">
    <source>
        <dbReference type="ARBA" id="ARBA00022967"/>
    </source>
</evidence>
<feature type="compositionally biased region" description="Basic and acidic residues" evidence="10">
    <location>
        <begin position="1063"/>
        <end position="1072"/>
    </location>
</feature>
<dbReference type="InterPro" id="IPR059000">
    <property type="entry name" value="ATPase_P-type_domA"/>
</dbReference>
<protein>
    <recommendedName>
        <fullName evidence="17">P-type Ca(2+) transporter</fullName>
    </recommendedName>
</protein>
<dbReference type="Gene3D" id="3.40.1110.10">
    <property type="entry name" value="Calcium-transporting ATPase, cytoplasmic domain N"/>
    <property type="match status" value="1"/>
</dbReference>
<feature type="transmembrane region" description="Helical" evidence="11">
    <location>
        <begin position="363"/>
        <end position="391"/>
    </location>
</feature>
<dbReference type="Proteomes" id="UP001527925">
    <property type="component" value="Unassembled WGS sequence"/>
</dbReference>
<feature type="compositionally biased region" description="Low complexity" evidence="10">
    <location>
        <begin position="1104"/>
        <end position="1115"/>
    </location>
</feature>
<keyword evidence="2 11" id="KW-0812">Transmembrane</keyword>
<comment type="subcellular location">
    <subcellularLocation>
        <location evidence="1">Endomembrane system</location>
        <topology evidence="1">Multi-pass membrane protein</topology>
    </subcellularLocation>
</comment>
<dbReference type="PRINTS" id="PR00119">
    <property type="entry name" value="CATATPASE"/>
</dbReference>
<keyword evidence="16" id="KW-1185">Reference proteome</keyword>
<keyword evidence="7" id="KW-1278">Translocase</keyword>
<dbReference type="SFLD" id="SFLDS00003">
    <property type="entry name" value="Haloacid_Dehalogenase"/>
    <property type="match status" value="1"/>
</dbReference>
<feature type="region of interest" description="Disordered" evidence="10">
    <location>
        <begin position="1014"/>
        <end position="1115"/>
    </location>
</feature>
<evidence type="ECO:0000256" key="11">
    <source>
        <dbReference type="SAM" id="Phobius"/>
    </source>
</evidence>
<keyword evidence="5" id="KW-0067">ATP-binding</keyword>
<dbReference type="Pfam" id="PF00689">
    <property type="entry name" value="Cation_ATPase_C"/>
    <property type="match status" value="1"/>
</dbReference>
<evidence type="ECO:0008006" key="17">
    <source>
        <dbReference type="Google" id="ProtNLM"/>
    </source>
</evidence>
<dbReference type="SFLD" id="SFLDF00027">
    <property type="entry name" value="p-type_atpase"/>
    <property type="match status" value="1"/>
</dbReference>